<name>A0A0C2X6S6_AMAMK</name>
<sequence length="92" mass="10576">MYICAVGFTLILFFIIVKRPLESLLCIVIVYSCVILYGGTRCFKSLDCEKRFCTLDIARFAHAPMIAPYVIKERLYFPSCRYTPSRFDVSAS</sequence>
<accession>A0A0C2X6S6</accession>
<dbReference type="Proteomes" id="UP000054549">
    <property type="component" value="Unassembled WGS sequence"/>
</dbReference>
<dbReference type="HOGENOM" id="CLU_2412769_0_0_1"/>
<keyword evidence="2" id="KW-1185">Reference proteome</keyword>
<reference evidence="1 2" key="1">
    <citation type="submission" date="2014-04" db="EMBL/GenBank/DDBJ databases">
        <title>Evolutionary Origins and Diversification of the Mycorrhizal Mutualists.</title>
        <authorList>
            <consortium name="DOE Joint Genome Institute"/>
            <consortium name="Mycorrhizal Genomics Consortium"/>
            <person name="Kohler A."/>
            <person name="Kuo A."/>
            <person name="Nagy L.G."/>
            <person name="Floudas D."/>
            <person name="Copeland A."/>
            <person name="Barry K.W."/>
            <person name="Cichocki N."/>
            <person name="Veneault-Fourrey C."/>
            <person name="LaButti K."/>
            <person name="Lindquist E.A."/>
            <person name="Lipzen A."/>
            <person name="Lundell T."/>
            <person name="Morin E."/>
            <person name="Murat C."/>
            <person name="Riley R."/>
            <person name="Ohm R."/>
            <person name="Sun H."/>
            <person name="Tunlid A."/>
            <person name="Henrissat B."/>
            <person name="Grigoriev I.V."/>
            <person name="Hibbett D.S."/>
            <person name="Martin F."/>
        </authorList>
    </citation>
    <scope>NUCLEOTIDE SEQUENCE [LARGE SCALE GENOMIC DNA]</scope>
    <source>
        <strain evidence="1 2">Koide BX008</strain>
    </source>
</reference>
<dbReference type="InParanoid" id="A0A0C2X6S6"/>
<evidence type="ECO:0000313" key="1">
    <source>
        <dbReference type="EMBL" id="KIL64981.1"/>
    </source>
</evidence>
<gene>
    <name evidence="1" type="ORF">M378DRAFT_554368</name>
</gene>
<dbReference type="AlphaFoldDB" id="A0A0C2X6S6"/>
<dbReference type="EMBL" id="KN818245">
    <property type="protein sequence ID" value="KIL64981.1"/>
    <property type="molecule type" value="Genomic_DNA"/>
</dbReference>
<evidence type="ECO:0000313" key="2">
    <source>
        <dbReference type="Proteomes" id="UP000054549"/>
    </source>
</evidence>
<organism evidence="1 2">
    <name type="scientific">Amanita muscaria (strain Koide BX008)</name>
    <dbReference type="NCBI Taxonomy" id="946122"/>
    <lineage>
        <taxon>Eukaryota</taxon>
        <taxon>Fungi</taxon>
        <taxon>Dikarya</taxon>
        <taxon>Basidiomycota</taxon>
        <taxon>Agaricomycotina</taxon>
        <taxon>Agaricomycetes</taxon>
        <taxon>Agaricomycetidae</taxon>
        <taxon>Agaricales</taxon>
        <taxon>Pluteineae</taxon>
        <taxon>Amanitaceae</taxon>
        <taxon>Amanita</taxon>
    </lineage>
</organism>
<proteinExistence type="predicted"/>
<protein>
    <submittedName>
        <fullName evidence="1">Uncharacterized protein</fullName>
    </submittedName>
</protein>